<dbReference type="SUPFAM" id="SSF159468">
    <property type="entry name" value="AtpF-like"/>
    <property type="match status" value="1"/>
</dbReference>
<keyword evidence="2" id="KW-0813">Transport</keyword>
<dbReference type="AlphaFoldDB" id="A0A430AZR7"/>
<name>A0A430AZR7_9ENTE</name>
<dbReference type="Pfam" id="PF01990">
    <property type="entry name" value="ATP-synt_F"/>
    <property type="match status" value="1"/>
</dbReference>
<reference evidence="4 5" key="1">
    <citation type="submission" date="2017-05" db="EMBL/GenBank/DDBJ databases">
        <title>Vagococcus spp. assemblies.</title>
        <authorList>
            <person name="Gulvik C.A."/>
        </authorList>
    </citation>
    <scope>NUCLEOTIDE SEQUENCE [LARGE SCALE GENOMIC DNA]</scope>
    <source>
        <strain evidence="4 5">CCUG 51432</strain>
    </source>
</reference>
<dbReference type="GO" id="GO:0046961">
    <property type="term" value="F:proton-transporting ATPase activity, rotational mechanism"/>
    <property type="evidence" value="ECO:0007669"/>
    <property type="project" value="InterPro"/>
</dbReference>
<evidence type="ECO:0000256" key="2">
    <source>
        <dbReference type="ARBA" id="ARBA00022448"/>
    </source>
</evidence>
<gene>
    <name evidence="4" type="ORF">CBF29_04540</name>
</gene>
<dbReference type="RefSeq" id="WP_126807825.1">
    <property type="nucleotide sequence ID" value="NZ_NGKA01000005.1"/>
</dbReference>
<sequence length="102" mass="11732">MAKVVYLSYEKTEGMMKTLGLEVVTLEKNGDFKHLVRQLQHGGINIIFVTEAIYQDYQDVIQQYNKEFEVAISVLSNQLHHHQLAQKRLKELTEEALGVTIS</sequence>
<organism evidence="4 5">
    <name type="scientific">Vagococcus elongatus</name>
    <dbReference type="NCBI Taxonomy" id="180344"/>
    <lineage>
        <taxon>Bacteria</taxon>
        <taxon>Bacillati</taxon>
        <taxon>Bacillota</taxon>
        <taxon>Bacilli</taxon>
        <taxon>Lactobacillales</taxon>
        <taxon>Enterococcaceae</taxon>
        <taxon>Vagococcus</taxon>
    </lineage>
</organism>
<comment type="similarity">
    <text evidence="1">Belongs to the V-ATPase F subunit family.</text>
</comment>
<evidence type="ECO:0008006" key="6">
    <source>
        <dbReference type="Google" id="ProtNLM"/>
    </source>
</evidence>
<evidence type="ECO:0000256" key="3">
    <source>
        <dbReference type="ARBA" id="ARBA00023065"/>
    </source>
</evidence>
<keyword evidence="5" id="KW-1185">Reference proteome</keyword>
<dbReference type="Gene3D" id="3.40.50.10580">
    <property type="entry name" value="ATPase, V1 complex, subunit F"/>
    <property type="match status" value="1"/>
</dbReference>
<dbReference type="InterPro" id="IPR036906">
    <property type="entry name" value="ATPase_V1_fsu_sf"/>
</dbReference>
<dbReference type="Proteomes" id="UP000287605">
    <property type="component" value="Unassembled WGS sequence"/>
</dbReference>
<evidence type="ECO:0000313" key="4">
    <source>
        <dbReference type="EMBL" id="RSU13526.1"/>
    </source>
</evidence>
<evidence type="ECO:0000256" key="1">
    <source>
        <dbReference type="ARBA" id="ARBA00010148"/>
    </source>
</evidence>
<proteinExistence type="inferred from homology"/>
<keyword evidence="3" id="KW-0406">Ion transport</keyword>
<dbReference type="InterPro" id="IPR008218">
    <property type="entry name" value="ATPase_V1-cplx_f_g_su"/>
</dbReference>
<comment type="caution">
    <text evidence="4">The sequence shown here is derived from an EMBL/GenBank/DDBJ whole genome shotgun (WGS) entry which is preliminary data.</text>
</comment>
<evidence type="ECO:0000313" key="5">
    <source>
        <dbReference type="Proteomes" id="UP000287605"/>
    </source>
</evidence>
<accession>A0A430AZR7</accession>
<dbReference type="EMBL" id="NGKA01000005">
    <property type="protein sequence ID" value="RSU13526.1"/>
    <property type="molecule type" value="Genomic_DNA"/>
</dbReference>
<dbReference type="OrthoDB" id="3035145at2"/>
<protein>
    <recommendedName>
        <fullName evidence="6">V-type ATP synthase subunit F</fullName>
    </recommendedName>
</protein>